<dbReference type="InterPro" id="IPR023631">
    <property type="entry name" value="Amidase_dom"/>
</dbReference>
<accession>A0ABS1J6E5</accession>
<evidence type="ECO:0000256" key="6">
    <source>
        <dbReference type="ARBA" id="ARBA00025295"/>
    </source>
</evidence>
<evidence type="ECO:0000313" key="10">
    <source>
        <dbReference type="EMBL" id="MBL0385829.1"/>
    </source>
</evidence>
<dbReference type="SUPFAM" id="SSF75304">
    <property type="entry name" value="Amidase signature (AS) enzymes"/>
    <property type="match status" value="1"/>
</dbReference>
<evidence type="ECO:0000259" key="9">
    <source>
        <dbReference type="Pfam" id="PF01425"/>
    </source>
</evidence>
<evidence type="ECO:0000313" key="11">
    <source>
        <dbReference type="Proteomes" id="UP000602284"/>
    </source>
</evidence>
<organism evidence="10 11">
    <name type="scientific">Tumebacillus amylolyticus</name>
    <dbReference type="NCBI Taxonomy" id="2801339"/>
    <lineage>
        <taxon>Bacteria</taxon>
        <taxon>Bacillati</taxon>
        <taxon>Bacillota</taxon>
        <taxon>Bacilli</taxon>
        <taxon>Bacillales</taxon>
        <taxon>Alicyclobacillaceae</taxon>
        <taxon>Tumebacillus</taxon>
    </lineage>
</organism>
<evidence type="ECO:0000256" key="8">
    <source>
        <dbReference type="HAMAP-Rule" id="MF_00120"/>
    </source>
</evidence>
<evidence type="ECO:0000256" key="4">
    <source>
        <dbReference type="ARBA" id="ARBA00022840"/>
    </source>
</evidence>
<proteinExistence type="inferred from homology"/>
<dbReference type="Proteomes" id="UP000602284">
    <property type="component" value="Unassembled WGS sequence"/>
</dbReference>
<dbReference type="Pfam" id="PF01425">
    <property type="entry name" value="Amidase"/>
    <property type="match status" value="1"/>
</dbReference>
<dbReference type="InterPro" id="IPR000120">
    <property type="entry name" value="Amidase"/>
</dbReference>
<keyword evidence="11" id="KW-1185">Reference proteome</keyword>
<dbReference type="NCBIfam" id="TIGR00132">
    <property type="entry name" value="gatA"/>
    <property type="match status" value="1"/>
</dbReference>
<protein>
    <recommendedName>
        <fullName evidence="8">Glutamyl-tRNA(Gln) amidotransferase subunit A</fullName>
        <shortName evidence="8">Glu-ADT subunit A</shortName>
        <ecNumber evidence="8">6.3.5.7</ecNumber>
    </recommendedName>
</protein>
<dbReference type="RefSeq" id="WP_201631357.1">
    <property type="nucleotide sequence ID" value="NZ_JAEQNB010000001.1"/>
</dbReference>
<dbReference type="Gene3D" id="3.90.1300.10">
    <property type="entry name" value="Amidase signature (AS) domain"/>
    <property type="match status" value="1"/>
</dbReference>
<keyword evidence="2 8" id="KW-0436">Ligase</keyword>
<keyword evidence="3 8" id="KW-0547">Nucleotide-binding</keyword>
<gene>
    <name evidence="8 10" type="primary">gatA</name>
    <name evidence="10" type="ORF">JJB07_04125</name>
</gene>
<keyword evidence="4 8" id="KW-0067">ATP-binding</keyword>
<comment type="caution">
    <text evidence="10">The sequence shown here is derived from an EMBL/GenBank/DDBJ whole genome shotgun (WGS) entry which is preliminary data.</text>
</comment>
<dbReference type="PANTHER" id="PTHR11895:SF151">
    <property type="entry name" value="GLUTAMYL-TRNA(GLN) AMIDOTRANSFERASE SUBUNIT A"/>
    <property type="match status" value="1"/>
</dbReference>
<feature type="active site" description="Acyl-ester intermediate" evidence="8">
    <location>
        <position position="175"/>
    </location>
</feature>
<dbReference type="HAMAP" id="MF_00120">
    <property type="entry name" value="GatA"/>
    <property type="match status" value="1"/>
</dbReference>
<dbReference type="PANTHER" id="PTHR11895">
    <property type="entry name" value="TRANSAMIDASE"/>
    <property type="match status" value="1"/>
</dbReference>
<evidence type="ECO:0000256" key="5">
    <source>
        <dbReference type="ARBA" id="ARBA00022917"/>
    </source>
</evidence>
<dbReference type="PROSITE" id="PS00571">
    <property type="entry name" value="AMIDASES"/>
    <property type="match status" value="1"/>
</dbReference>
<keyword evidence="5 8" id="KW-0648">Protein biosynthesis</keyword>
<evidence type="ECO:0000256" key="3">
    <source>
        <dbReference type="ARBA" id="ARBA00022741"/>
    </source>
</evidence>
<reference evidence="10 11" key="1">
    <citation type="submission" date="2021-01" db="EMBL/GenBank/DDBJ databases">
        <title>Tumebacillus sp. strain ITR2 16S ribosomal RNA gene Genome sequencing and assembly.</title>
        <authorList>
            <person name="Kang M."/>
        </authorList>
    </citation>
    <scope>NUCLEOTIDE SEQUENCE [LARGE SCALE GENOMIC DNA]</scope>
    <source>
        <strain evidence="10 11">ITR2</strain>
    </source>
</reference>
<sequence>MSLLNASIRDLHKKIQDREIKPSELVSASLERISATDVKVRAFLSVHGDVALQRATQLDEVPVDAGLLYGIPSAIKDNMNTKGLPTTCGSKILENYESAYDATVISKLNDHGSVVVGKANMDEFAMGSSGENSGFYPTHNPWDLSRVPGGSSSGSAAAVAAGQVLFSLGSDTGGSIRQPASYCGVVGLKPTYGLVSRFGLVSYASSFDQIGPLTQNVEDNAIVLQAIAGHDSYDSTSANVSIPDYLAALTGDIKGLRIALPQEYFGEGMDAGVREQVEKAIKTLEGLGATVGTVSLPHSKYAVAAYYLLAPAEASSNLARFDGVRYGLRVEGENLIDMYKRTRAEGFGEEVKNRIMLGTYALSSGYYDAYYLRAQKVRTLIKQDFDQVFENYDVILSPTAPTTAFPLGVKNDDPVTIYLNDIYTIPVNLAGIPAISVPCGLADGLPVGVQLIGKAFDESTLLRVAHAFEQVAGFTARASL</sequence>
<dbReference type="InterPro" id="IPR020556">
    <property type="entry name" value="Amidase_CS"/>
</dbReference>
<comment type="similarity">
    <text evidence="1 8">Belongs to the amidase family. GatA subfamily.</text>
</comment>
<dbReference type="InterPro" id="IPR004412">
    <property type="entry name" value="GatA"/>
</dbReference>
<comment type="subunit">
    <text evidence="8">Heterotrimer of A, B and C subunits.</text>
</comment>
<comment type="catalytic activity">
    <reaction evidence="7 8">
        <text>L-glutamyl-tRNA(Gln) + L-glutamine + ATP + H2O = L-glutaminyl-tRNA(Gln) + L-glutamate + ADP + phosphate + H(+)</text>
        <dbReference type="Rhea" id="RHEA:17521"/>
        <dbReference type="Rhea" id="RHEA-COMP:9681"/>
        <dbReference type="Rhea" id="RHEA-COMP:9684"/>
        <dbReference type="ChEBI" id="CHEBI:15377"/>
        <dbReference type="ChEBI" id="CHEBI:15378"/>
        <dbReference type="ChEBI" id="CHEBI:29985"/>
        <dbReference type="ChEBI" id="CHEBI:30616"/>
        <dbReference type="ChEBI" id="CHEBI:43474"/>
        <dbReference type="ChEBI" id="CHEBI:58359"/>
        <dbReference type="ChEBI" id="CHEBI:78520"/>
        <dbReference type="ChEBI" id="CHEBI:78521"/>
        <dbReference type="ChEBI" id="CHEBI:456216"/>
        <dbReference type="EC" id="6.3.5.7"/>
    </reaction>
</comment>
<dbReference type="GO" id="GO:0050567">
    <property type="term" value="F:glutaminyl-tRNA synthase (glutamine-hydrolyzing) activity"/>
    <property type="evidence" value="ECO:0007669"/>
    <property type="project" value="UniProtKB-EC"/>
</dbReference>
<feature type="domain" description="Amidase" evidence="9">
    <location>
        <begin position="24"/>
        <end position="462"/>
    </location>
</feature>
<dbReference type="InterPro" id="IPR036928">
    <property type="entry name" value="AS_sf"/>
</dbReference>
<feature type="active site" description="Charge relay system" evidence="8">
    <location>
        <position position="151"/>
    </location>
</feature>
<evidence type="ECO:0000256" key="1">
    <source>
        <dbReference type="ARBA" id="ARBA00008069"/>
    </source>
</evidence>
<dbReference type="EMBL" id="JAEQNB010000001">
    <property type="protein sequence ID" value="MBL0385829.1"/>
    <property type="molecule type" value="Genomic_DNA"/>
</dbReference>
<name>A0ABS1J6E5_9BACL</name>
<evidence type="ECO:0000256" key="2">
    <source>
        <dbReference type="ARBA" id="ARBA00022598"/>
    </source>
</evidence>
<comment type="function">
    <text evidence="6 8">Allows the formation of correctly charged Gln-tRNA(Gln) through the transamidation of misacylated Glu-tRNA(Gln) in organisms which lack glutaminyl-tRNA synthetase. The reaction takes place in the presence of glutamine and ATP through an activated gamma-phospho-Glu-tRNA(Gln).</text>
</comment>
<feature type="active site" description="Charge relay system" evidence="8">
    <location>
        <position position="76"/>
    </location>
</feature>
<dbReference type="EC" id="6.3.5.7" evidence="8"/>
<evidence type="ECO:0000256" key="7">
    <source>
        <dbReference type="ARBA" id="ARBA00047407"/>
    </source>
</evidence>